<dbReference type="KEGG" id="pst:PSPTO_4756"/>
<dbReference type="PATRIC" id="fig|223283.9.peg.4870"/>
<name>Q87W23_PSESM</name>
<dbReference type="Proteomes" id="UP000002515">
    <property type="component" value="Chromosome"/>
</dbReference>
<organism evidence="1 2">
    <name type="scientific">Pseudomonas syringae pv. tomato (strain ATCC BAA-871 / DC3000)</name>
    <dbReference type="NCBI Taxonomy" id="223283"/>
    <lineage>
        <taxon>Bacteria</taxon>
        <taxon>Pseudomonadati</taxon>
        <taxon>Pseudomonadota</taxon>
        <taxon>Gammaproteobacteria</taxon>
        <taxon>Pseudomonadales</taxon>
        <taxon>Pseudomonadaceae</taxon>
        <taxon>Pseudomonas</taxon>
    </lineage>
</organism>
<gene>
    <name evidence="1" type="ordered locus">PSPTO_4756</name>
</gene>
<reference evidence="1 2" key="1">
    <citation type="journal article" date="2003" name="Proc. Natl. Acad. Sci. U.S.A.">
        <title>The complete genome sequence of the Arabidopsis and tomato pathogen Pseudomonas syringae pv. tomato DC3000.</title>
        <authorList>
            <person name="Buell C.R."/>
            <person name="Joardar V."/>
            <person name="Lindeberg M."/>
            <person name="Selengut J."/>
            <person name="Paulsen I.T."/>
            <person name="Gwinn M.L."/>
            <person name="Dodson R.J."/>
            <person name="Deboy R.T."/>
            <person name="Durkin A.S."/>
            <person name="Kolonay J.F."/>
            <person name="Madupu R."/>
            <person name="Daugherty S."/>
            <person name="Brinkac L."/>
            <person name="Beanan M.J."/>
            <person name="Haft D.H."/>
            <person name="Nelson W.C."/>
            <person name="Davidsen T."/>
            <person name="Zafar N."/>
            <person name="Zhou L."/>
            <person name="Liu J."/>
            <person name="Yuan Q."/>
            <person name="Khouri H."/>
            <person name="Fedorova N."/>
            <person name="Tran B."/>
            <person name="Russell D."/>
            <person name="Berry K."/>
            <person name="Utterback T."/>
            <person name="Van Aken S.E."/>
            <person name="Feldblyum T.V."/>
            <person name="D'Ascenzo M."/>
            <person name="Deng W.L."/>
            <person name="Ramos A.R."/>
            <person name="Alfano J.R."/>
            <person name="Cartinhour S."/>
            <person name="Chatterjee A.K."/>
            <person name="Delaney T.P."/>
            <person name="Lazarowitz S.G."/>
            <person name="Martin G.B."/>
            <person name="Schneider D.J."/>
            <person name="Tang X."/>
            <person name="Bender C.L."/>
            <person name="White O."/>
            <person name="Fraser C.M."/>
            <person name="Collmer A."/>
        </authorList>
    </citation>
    <scope>NUCLEOTIDE SEQUENCE [LARGE SCALE GENOMIC DNA]</scope>
    <source>
        <strain evidence="2">ATCC BAA-871 / DC3000</strain>
    </source>
</reference>
<proteinExistence type="predicted"/>
<sequence>MANGLVMSALQWWVTHCAVTASAQGLLESMDCTLTDLALEKLLT</sequence>
<keyword evidence="2" id="KW-1185">Reference proteome</keyword>
<dbReference type="HOGENOM" id="CLU_3220946_0_0_6"/>
<evidence type="ECO:0000313" key="1">
    <source>
        <dbReference type="EMBL" id="AAO58186.1"/>
    </source>
</evidence>
<accession>Q87W23</accession>
<evidence type="ECO:0000313" key="2">
    <source>
        <dbReference type="Proteomes" id="UP000002515"/>
    </source>
</evidence>
<protein>
    <submittedName>
        <fullName evidence="1">Uncharacterized protein</fullName>
    </submittedName>
</protein>
<dbReference type="AlphaFoldDB" id="Q87W23"/>
<dbReference type="EMBL" id="AE016853">
    <property type="protein sequence ID" value="AAO58186.1"/>
    <property type="molecule type" value="Genomic_DNA"/>
</dbReference>